<protein>
    <recommendedName>
        <fullName evidence="5 11">Dolichyl-diphosphooligosaccharide--protein glycosyltransferase subunit 1</fullName>
    </recommendedName>
</protein>
<evidence type="ECO:0000256" key="4">
    <source>
        <dbReference type="ARBA" id="ARBA00008905"/>
    </source>
</evidence>
<keyword evidence="7" id="KW-0732">Signal</keyword>
<evidence type="ECO:0000256" key="2">
    <source>
        <dbReference type="ARBA" id="ARBA00004115"/>
    </source>
</evidence>
<dbReference type="Proteomes" id="UP000606786">
    <property type="component" value="Unassembled WGS sequence"/>
</dbReference>
<keyword evidence="13" id="KW-1185">Reference proteome</keyword>
<organism evidence="12 13">
    <name type="scientific">Ceratitis capitata</name>
    <name type="common">Mediterranean fruit fly</name>
    <name type="synonym">Tephritis capitata</name>
    <dbReference type="NCBI Taxonomy" id="7213"/>
    <lineage>
        <taxon>Eukaryota</taxon>
        <taxon>Metazoa</taxon>
        <taxon>Ecdysozoa</taxon>
        <taxon>Arthropoda</taxon>
        <taxon>Hexapoda</taxon>
        <taxon>Insecta</taxon>
        <taxon>Pterygota</taxon>
        <taxon>Neoptera</taxon>
        <taxon>Endopterygota</taxon>
        <taxon>Diptera</taxon>
        <taxon>Brachycera</taxon>
        <taxon>Muscomorpha</taxon>
        <taxon>Tephritoidea</taxon>
        <taxon>Tephritidae</taxon>
        <taxon>Ceratitis</taxon>
        <taxon>Ceratitis</taxon>
    </lineage>
</organism>
<dbReference type="OrthoDB" id="310030at2759"/>
<evidence type="ECO:0000256" key="1">
    <source>
        <dbReference type="ARBA" id="ARBA00002791"/>
    </source>
</evidence>
<dbReference type="UniPathway" id="UPA00378"/>
<evidence type="ECO:0000256" key="11">
    <source>
        <dbReference type="RuleBase" id="RU361143"/>
    </source>
</evidence>
<evidence type="ECO:0000313" key="13">
    <source>
        <dbReference type="Proteomes" id="UP000606786"/>
    </source>
</evidence>
<reference evidence="12" key="1">
    <citation type="submission" date="2020-11" db="EMBL/GenBank/DDBJ databases">
        <authorList>
            <person name="Whitehead M."/>
        </authorList>
    </citation>
    <scope>NUCLEOTIDE SEQUENCE</scope>
    <source>
        <strain evidence="12">EGII</strain>
    </source>
</reference>
<keyword evidence="10 11" id="KW-0472">Membrane</keyword>
<name>A0A811UJ24_CERCA</name>
<dbReference type="InterPro" id="IPR007676">
    <property type="entry name" value="Ribophorin_I"/>
</dbReference>
<comment type="pathway">
    <text evidence="3 11">Protein modification; protein glycosylation.</text>
</comment>
<dbReference type="GO" id="GO:0018279">
    <property type="term" value="P:protein N-linked glycosylation via asparagine"/>
    <property type="evidence" value="ECO:0007669"/>
    <property type="project" value="TreeGrafter"/>
</dbReference>
<dbReference type="PANTHER" id="PTHR21049:SF0">
    <property type="entry name" value="DOLICHYL-DIPHOSPHOOLIGOSACCHARIDE--PROTEIN GLYCOSYLTRANSFERASE SUBUNIT 1"/>
    <property type="match status" value="1"/>
</dbReference>
<keyword evidence="8 11" id="KW-0256">Endoplasmic reticulum</keyword>
<feature type="transmembrane region" description="Helical" evidence="11">
    <location>
        <begin position="445"/>
        <end position="466"/>
    </location>
</feature>
<evidence type="ECO:0000256" key="5">
    <source>
        <dbReference type="ARBA" id="ARBA00017611"/>
    </source>
</evidence>
<evidence type="ECO:0000256" key="6">
    <source>
        <dbReference type="ARBA" id="ARBA00022692"/>
    </source>
</evidence>
<gene>
    <name evidence="12" type="ORF">CCAP1982_LOCUS6461</name>
</gene>
<accession>A0A811UJ24</accession>
<dbReference type="AlphaFoldDB" id="A0A811UJ24"/>
<evidence type="ECO:0000256" key="10">
    <source>
        <dbReference type="ARBA" id="ARBA00023136"/>
    </source>
</evidence>
<comment type="subunit">
    <text evidence="11">Component of the oligosaccharyltransferase (OST) complex.</text>
</comment>
<evidence type="ECO:0000256" key="8">
    <source>
        <dbReference type="ARBA" id="ARBA00022824"/>
    </source>
</evidence>
<proteinExistence type="inferred from homology"/>
<keyword evidence="9 11" id="KW-1133">Transmembrane helix</keyword>
<dbReference type="EMBL" id="CAJHJT010000012">
    <property type="protein sequence ID" value="CAD6997837.1"/>
    <property type="molecule type" value="Genomic_DNA"/>
</dbReference>
<dbReference type="PANTHER" id="PTHR21049">
    <property type="entry name" value="RIBOPHORIN I"/>
    <property type="match status" value="1"/>
</dbReference>
<comment type="caution">
    <text evidence="12">The sequence shown here is derived from an EMBL/GenBank/DDBJ whole genome shotgun (WGS) entry which is preliminary data.</text>
</comment>
<dbReference type="Pfam" id="PF04597">
    <property type="entry name" value="Ribophorin_I"/>
    <property type="match status" value="1"/>
</dbReference>
<sequence>MNSITCSPPLPCVPLPFVILNISNISYRNFSGALPTCPKEKNENYPAKIVNKNVERSLDISTQLIKDLFKITATNSDGLPISVYTFIVPAAERKNLAFISARDENKKELKYTERLVDGNHQFIIAFPKSVSTEVFIIEAIYTKRLIPHPMEIPQSGKQLVRYEGNLYLFSPYETASQKVNVLLSSSNILSHTQVKPYNVASNKIKYGPYENIAAFTNQSLIIHYENERPFLTTTRLERVIEVSHWGNIAVKENIFMTHTGALLKGSFSRYEFQKDSRSGHAIKSYKTILPSSASDVYYRDTNGNISTSNMKIFRDYVELELRPRFPLFGGWKTQYTLGYNMPSFEYLYNSGDKYLLKMRLIDHIYNDMVIDEAEIKIILPEGVSNIELTTPYTVKRGPNELHYTYLDTVGRPVITLSCKNLVENHIANFNLKYTFSKITLLQEPLLVVAFFFIIFFIAIISLRLDFSINTTHSHKD</sequence>
<dbReference type="GO" id="GO:0008250">
    <property type="term" value="C:oligosaccharyltransferase complex"/>
    <property type="evidence" value="ECO:0007669"/>
    <property type="project" value="UniProtKB-UniRule"/>
</dbReference>
<comment type="subcellular location">
    <subcellularLocation>
        <location evidence="2 11">Endoplasmic reticulum membrane</location>
        <topology evidence="2 11">Single-pass type I membrane protein</topology>
    </subcellularLocation>
</comment>
<comment type="function">
    <text evidence="1 11">Subunit of the oligosaccharyl transferase (OST) complex that catalyzes the initial transfer of a defined glycan (Glc(3)Man(9)GlcNAc(2) in eukaryotes) from the lipid carrier dolichol-pyrophosphate to an asparagine residue within an Asn-X-Ser/Thr consensus motif in nascent polypeptide chains, the first step in protein N-glycosylation. N-glycosylation occurs cotranslationally and the complex associates with the Sec61 complex at the channel-forming translocon complex that mediates protein translocation across the endoplasmic reticulum (ER). All subunits are required for a maximal enzyme activity.</text>
</comment>
<evidence type="ECO:0000256" key="7">
    <source>
        <dbReference type="ARBA" id="ARBA00022729"/>
    </source>
</evidence>
<keyword evidence="6 11" id="KW-0812">Transmembrane</keyword>
<comment type="similarity">
    <text evidence="4 11">Belongs to the OST1 family.</text>
</comment>
<evidence type="ECO:0000256" key="9">
    <source>
        <dbReference type="ARBA" id="ARBA00022989"/>
    </source>
</evidence>
<evidence type="ECO:0000313" key="12">
    <source>
        <dbReference type="EMBL" id="CAD6997837.1"/>
    </source>
</evidence>
<evidence type="ECO:0000256" key="3">
    <source>
        <dbReference type="ARBA" id="ARBA00004922"/>
    </source>
</evidence>